<evidence type="ECO:0000256" key="4">
    <source>
        <dbReference type="ARBA" id="ARBA00022960"/>
    </source>
</evidence>
<dbReference type="Gene3D" id="2.40.440.10">
    <property type="entry name" value="L,D-transpeptidase catalytic domain-like"/>
    <property type="match status" value="1"/>
</dbReference>
<evidence type="ECO:0000256" key="2">
    <source>
        <dbReference type="ARBA" id="ARBA00005992"/>
    </source>
</evidence>
<dbReference type="Pfam" id="PF01471">
    <property type="entry name" value="PG_binding_1"/>
    <property type="match status" value="1"/>
</dbReference>
<dbReference type="InterPro" id="IPR052905">
    <property type="entry name" value="LD-transpeptidase_YkuD-like"/>
</dbReference>
<evidence type="ECO:0000259" key="8">
    <source>
        <dbReference type="PROSITE" id="PS52029"/>
    </source>
</evidence>
<dbReference type="GO" id="GO:0004180">
    <property type="term" value="F:carboxypeptidase activity"/>
    <property type="evidence" value="ECO:0007669"/>
    <property type="project" value="UniProtKB-ARBA"/>
</dbReference>
<dbReference type="GO" id="GO:0009252">
    <property type="term" value="P:peptidoglycan biosynthetic process"/>
    <property type="evidence" value="ECO:0007669"/>
    <property type="project" value="UniProtKB-UniPathway"/>
</dbReference>
<dbReference type="EMBL" id="BMJC01000001">
    <property type="protein sequence ID" value="GGA91482.1"/>
    <property type="molecule type" value="Genomic_DNA"/>
</dbReference>
<protein>
    <submittedName>
        <fullName evidence="9">Peptidoglycan-binding protein</fullName>
    </submittedName>
</protein>
<feature type="active site" description="Nucleophile" evidence="7">
    <location>
        <position position="447"/>
    </location>
</feature>
<dbReference type="InterPro" id="IPR038063">
    <property type="entry name" value="Transpep_catalytic_dom"/>
</dbReference>
<dbReference type="GO" id="GO:0016740">
    <property type="term" value="F:transferase activity"/>
    <property type="evidence" value="ECO:0007669"/>
    <property type="project" value="UniProtKB-KW"/>
</dbReference>
<dbReference type="PANTHER" id="PTHR41533">
    <property type="entry name" value="L,D-TRANSPEPTIDASE HI_1667-RELATED"/>
    <property type="match status" value="1"/>
</dbReference>
<organism evidence="9 10">
    <name type="scientific">Puia dinghuensis</name>
    <dbReference type="NCBI Taxonomy" id="1792502"/>
    <lineage>
        <taxon>Bacteria</taxon>
        <taxon>Pseudomonadati</taxon>
        <taxon>Bacteroidota</taxon>
        <taxon>Chitinophagia</taxon>
        <taxon>Chitinophagales</taxon>
        <taxon>Chitinophagaceae</taxon>
        <taxon>Puia</taxon>
    </lineage>
</organism>
<proteinExistence type="inferred from homology"/>
<dbReference type="AlphaFoldDB" id="A0A8J2XS24"/>
<dbReference type="Gene3D" id="1.10.101.10">
    <property type="entry name" value="PGBD-like superfamily/PGBD"/>
    <property type="match status" value="1"/>
</dbReference>
<dbReference type="PANTHER" id="PTHR41533:SF2">
    <property type="entry name" value="BLR7131 PROTEIN"/>
    <property type="match status" value="1"/>
</dbReference>
<evidence type="ECO:0000256" key="6">
    <source>
        <dbReference type="ARBA" id="ARBA00023316"/>
    </source>
</evidence>
<keyword evidence="10" id="KW-1185">Reference proteome</keyword>
<dbReference type="SUPFAM" id="SSF47090">
    <property type="entry name" value="PGBD-like"/>
    <property type="match status" value="1"/>
</dbReference>
<dbReference type="CDD" id="cd16913">
    <property type="entry name" value="YkuD_like"/>
    <property type="match status" value="1"/>
</dbReference>
<dbReference type="UniPathway" id="UPA00219"/>
<evidence type="ECO:0000256" key="3">
    <source>
        <dbReference type="ARBA" id="ARBA00022679"/>
    </source>
</evidence>
<evidence type="ECO:0000313" key="9">
    <source>
        <dbReference type="EMBL" id="GGA91482.1"/>
    </source>
</evidence>
<feature type="active site" description="Proton donor/acceptor" evidence="7">
    <location>
        <position position="428"/>
    </location>
</feature>
<comment type="pathway">
    <text evidence="1 7">Cell wall biogenesis; peptidoglycan biosynthesis.</text>
</comment>
<accession>A0A8J2XS24</accession>
<dbReference type="Pfam" id="PF20142">
    <property type="entry name" value="Scaffold"/>
    <property type="match status" value="1"/>
</dbReference>
<dbReference type="Proteomes" id="UP000607559">
    <property type="component" value="Unassembled WGS sequence"/>
</dbReference>
<dbReference type="InterPro" id="IPR045380">
    <property type="entry name" value="LD_TPept_scaffold_dom"/>
</dbReference>
<comment type="similarity">
    <text evidence="2">Belongs to the YkuD family.</text>
</comment>
<name>A0A8J2XS24_9BACT</name>
<feature type="domain" description="L,D-TPase catalytic" evidence="8">
    <location>
        <begin position="296"/>
        <end position="469"/>
    </location>
</feature>
<evidence type="ECO:0000256" key="1">
    <source>
        <dbReference type="ARBA" id="ARBA00004752"/>
    </source>
</evidence>
<sequence length="531" mass="61632">MDKDDVKTPGQTSARVDIDGDLKTMLESIANNGDKLNDSTVLVYRKLVDSVYDNNGYTAIWSDKQRWLPAGDSLLSFIEGCKTYGLFPTDYHFPLLAFFKRVVVEDTLARKNAAMWNRADVLLTDAFFTLVKHLKQGRLDYDSVTLRRDSVLPDSIFTRTLATARQFGVRGALDSLEPRHPGYDSLKAYLGDFLAGAHFRKLTWLDYPYKDSAVFYTALMRRLQEVGYIDSAVTIADTAMLTGALRKYQENNKLKVTGKASQETVSMMDNSDWEKFKRIAINLDRYKLLPDTLPKTYVWVDLPAFSLQVRSDDTVALESKVIVGAPKTRTPLLTSEISNFVTYPQWTVPNSIIFKEMLPAIKRNVDYLRKQNLMVVDDNDSVRDPLTINWKRLNKNNFPYQLKQRQGDDNSLGVMKFNFKNKYDVYLHDTNVRWMFDKTFRALSHGCVRVKEWRKLSAFLIRNDTMRYHPDTLKNWISRQEKHTVWGFSRVPIYLRYFTAEGKKGKIVFYDDIYGEDRALRNRYFGQKPIY</sequence>
<comment type="caution">
    <text evidence="9">The sequence shown here is derived from an EMBL/GenBank/DDBJ whole genome shotgun (WGS) entry which is preliminary data.</text>
</comment>
<evidence type="ECO:0000256" key="7">
    <source>
        <dbReference type="PROSITE-ProRule" id="PRU01373"/>
    </source>
</evidence>
<keyword evidence="3" id="KW-0808">Transferase</keyword>
<dbReference type="GO" id="GO:0071555">
    <property type="term" value="P:cell wall organization"/>
    <property type="evidence" value="ECO:0007669"/>
    <property type="project" value="UniProtKB-UniRule"/>
</dbReference>
<dbReference type="SUPFAM" id="SSF141523">
    <property type="entry name" value="L,D-transpeptidase catalytic domain-like"/>
    <property type="match status" value="1"/>
</dbReference>
<reference evidence="9" key="2">
    <citation type="submission" date="2020-09" db="EMBL/GenBank/DDBJ databases">
        <authorList>
            <person name="Sun Q."/>
            <person name="Zhou Y."/>
        </authorList>
    </citation>
    <scope>NUCLEOTIDE SEQUENCE</scope>
    <source>
        <strain evidence="9">CGMCC 1.15448</strain>
    </source>
</reference>
<reference evidence="9" key="1">
    <citation type="journal article" date="2014" name="Int. J. Syst. Evol. Microbiol.">
        <title>Complete genome sequence of Corynebacterium casei LMG S-19264T (=DSM 44701T), isolated from a smear-ripened cheese.</title>
        <authorList>
            <consortium name="US DOE Joint Genome Institute (JGI-PGF)"/>
            <person name="Walter F."/>
            <person name="Albersmeier A."/>
            <person name="Kalinowski J."/>
            <person name="Ruckert C."/>
        </authorList>
    </citation>
    <scope>NUCLEOTIDE SEQUENCE</scope>
    <source>
        <strain evidence="9">CGMCC 1.15448</strain>
    </source>
</reference>
<dbReference type="InterPro" id="IPR005490">
    <property type="entry name" value="LD_TPept_cat_dom"/>
</dbReference>
<dbReference type="InterPro" id="IPR036365">
    <property type="entry name" value="PGBD-like_sf"/>
</dbReference>
<dbReference type="InterPro" id="IPR036366">
    <property type="entry name" value="PGBDSf"/>
</dbReference>
<dbReference type="Pfam" id="PF03734">
    <property type="entry name" value="YkuD"/>
    <property type="match status" value="1"/>
</dbReference>
<evidence type="ECO:0000256" key="5">
    <source>
        <dbReference type="ARBA" id="ARBA00022984"/>
    </source>
</evidence>
<keyword evidence="6 7" id="KW-0961">Cell wall biogenesis/degradation</keyword>
<evidence type="ECO:0000313" key="10">
    <source>
        <dbReference type="Proteomes" id="UP000607559"/>
    </source>
</evidence>
<gene>
    <name evidence="9" type="ORF">GCM10011511_13530</name>
</gene>
<dbReference type="PROSITE" id="PS52029">
    <property type="entry name" value="LD_TPASE"/>
    <property type="match status" value="1"/>
</dbReference>
<keyword evidence="4 7" id="KW-0133">Cell shape</keyword>
<keyword evidence="5 7" id="KW-0573">Peptidoglycan synthesis</keyword>
<dbReference type="InterPro" id="IPR002477">
    <property type="entry name" value="Peptidoglycan-bd-like"/>
</dbReference>
<dbReference type="GO" id="GO:0008360">
    <property type="term" value="P:regulation of cell shape"/>
    <property type="evidence" value="ECO:0007669"/>
    <property type="project" value="UniProtKB-UniRule"/>
</dbReference>